<dbReference type="PANTHER" id="PTHR43472:SF1">
    <property type="entry name" value="PHOSPHORIBOSYLAMINE--GLYCINE LIGASE, CHLOROPLASTIC"/>
    <property type="match status" value="1"/>
</dbReference>
<evidence type="ECO:0000256" key="11">
    <source>
        <dbReference type="ARBA" id="ARBA00042864"/>
    </source>
</evidence>
<dbReference type="Gene3D" id="3.40.50.20">
    <property type="match status" value="1"/>
</dbReference>
<dbReference type="InterPro" id="IPR011054">
    <property type="entry name" value="Rudment_hybrid_motif"/>
</dbReference>
<evidence type="ECO:0000256" key="9">
    <source>
        <dbReference type="ARBA" id="ARBA00038345"/>
    </source>
</evidence>
<dbReference type="PROSITE" id="PS50975">
    <property type="entry name" value="ATP_GRASP"/>
    <property type="match status" value="1"/>
</dbReference>
<dbReference type="InterPro" id="IPR020562">
    <property type="entry name" value="PRibGlycinamide_synth_N"/>
</dbReference>
<evidence type="ECO:0000256" key="4">
    <source>
        <dbReference type="ARBA" id="ARBA00013255"/>
    </source>
</evidence>
<keyword evidence="6 13" id="KW-0547">Nucleotide-binding</keyword>
<dbReference type="SUPFAM" id="SSF56059">
    <property type="entry name" value="Glutathione synthetase ATP-binding domain-like"/>
    <property type="match status" value="1"/>
</dbReference>
<evidence type="ECO:0000259" key="14">
    <source>
        <dbReference type="PROSITE" id="PS50975"/>
    </source>
</evidence>
<dbReference type="GO" id="GO:0046872">
    <property type="term" value="F:metal ion binding"/>
    <property type="evidence" value="ECO:0007669"/>
    <property type="project" value="InterPro"/>
</dbReference>
<dbReference type="Pfam" id="PF02844">
    <property type="entry name" value="GARS_N"/>
    <property type="match status" value="1"/>
</dbReference>
<evidence type="ECO:0000256" key="8">
    <source>
        <dbReference type="ARBA" id="ARBA00022840"/>
    </source>
</evidence>
<comment type="cofactor">
    <cofactor evidence="1">
        <name>Mn(2+)</name>
        <dbReference type="ChEBI" id="CHEBI:29035"/>
    </cofactor>
</comment>
<dbReference type="PROSITE" id="PS00184">
    <property type="entry name" value="GARS"/>
    <property type="match status" value="1"/>
</dbReference>
<accession>A0AAJ1MHG3</accession>
<dbReference type="InterPro" id="IPR037123">
    <property type="entry name" value="PRibGlycinamide_synth_C_sf"/>
</dbReference>
<dbReference type="SMART" id="SM01210">
    <property type="entry name" value="GARS_C"/>
    <property type="match status" value="1"/>
</dbReference>
<dbReference type="EC" id="6.3.4.13" evidence="4 12"/>
<evidence type="ECO:0000256" key="10">
    <source>
        <dbReference type="ARBA" id="ARBA00042242"/>
    </source>
</evidence>
<dbReference type="Pfam" id="PF01071">
    <property type="entry name" value="GARS_A"/>
    <property type="match status" value="1"/>
</dbReference>
<dbReference type="HAMAP" id="MF_00138">
    <property type="entry name" value="GARS"/>
    <property type="match status" value="1"/>
</dbReference>
<dbReference type="InterPro" id="IPR020561">
    <property type="entry name" value="PRibGlycinamid_synth_ATP-grasp"/>
</dbReference>
<dbReference type="Pfam" id="PF02843">
    <property type="entry name" value="GARS_C"/>
    <property type="match status" value="1"/>
</dbReference>
<comment type="pathway">
    <text evidence="3 12">Purine metabolism; IMP biosynthesis via de novo pathway; N(1)-(5-phospho-D-ribosyl)glycinamide from 5-phospho-alpha-D-ribose 1-diphosphate: step 2/2.</text>
</comment>
<dbReference type="GO" id="GO:0009113">
    <property type="term" value="P:purine nucleobase biosynthetic process"/>
    <property type="evidence" value="ECO:0007669"/>
    <property type="project" value="InterPro"/>
</dbReference>
<evidence type="ECO:0000256" key="7">
    <source>
        <dbReference type="ARBA" id="ARBA00022755"/>
    </source>
</evidence>
<dbReference type="InterPro" id="IPR013815">
    <property type="entry name" value="ATP_grasp_subdomain_1"/>
</dbReference>
<dbReference type="GO" id="GO:0006189">
    <property type="term" value="P:'de novo' IMP biosynthetic process"/>
    <property type="evidence" value="ECO:0007669"/>
    <property type="project" value="UniProtKB-UniRule"/>
</dbReference>
<dbReference type="InterPro" id="IPR000115">
    <property type="entry name" value="PRibGlycinamide_synth"/>
</dbReference>
<dbReference type="Proteomes" id="UP001221217">
    <property type="component" value="Unassembled WGS sequence"/>
</dbReference>
<dbReference type="InterPro" id="IPR016185">
    <property type="entry name" value="PreATP-grasp_dom_sf"/>
</dbReference>
<dbReference type="NCBIfam" id="TIGR00877">
    <property type="entry name" value="purD"/>
    <property type="match status" value="1"/>
</dbReference>
<comment type="cofactor">
    <cofactor evidence="2">
        <name>Mg(2+)</name>
        <dbReference type="ChEBI" id="CHEBI:18420"/>
    </cofactor>
</comment>
<evidence type="ECO:0000256" key="6">
    <source>
        <dbReference type="ARBA" id="ARBA00022741"/>
    </source>
</evidence>
<name>A0AAJ1MHG3_9SPIO</name>
<evidence type="ECO:0000313" key="15">
    <source>
        <dbReference type="EMBL" id="MDC7225258.1"/>
    </source>
</evidence>
<dbReference type="PANTHER" id="PTHR43472">
    <property type="entry name" value="PHOSPHORIBOSYLAMINE--GLYCINE LIGASE"/>
    <property type="match status" value="1"/>
</dbReference>
<keyword evidence="5 12" id="KW-0436">Ligase</keyword>
<dbReference type="GO" id="GO:0004637">
    <property type="term" value="F:phosphoribosylamine-glycine ligase activity"/>
    <property type="evidence" value="ECO:0007669"/>
    <property type="project" value="UniProtKB-UniRule"/>
</dbReference>
<comment type="catalytic activity">
    <reaction evidence="12">
        <text>5-phospho-beta-D-ribosylamine + glycine + ATP = N(1)-(5-phospho-beta-D-ribosyl)glycinamide + ADP + phosphate + H(+)</text>
        <dbReference type="Rhea" id="RHEA:17453"/>
        <dbReference type="ChEBI" id="CHEBI:15378"/>
        <dbReference type="ChEBI" id="CHEBI:30616"/>
        <dbReference type="ChEBI" id="CHEBI:43474"/>
        <dbReference type="ChEBI" id="CHEBI:57305"/>
        <dbReference type="ChEBI" id="CHEBI:58681"/>
        <dbReference type="ChEBI" id="CHEBI:143788"/>
        <dbReference type="ChEBI" id="CHEBI:456216"/>
        <dbReference type="EC" id="6.3.4.13"/>
    </reaction>
</comment>
<dbReference type="SUPFAM" id="SSF51246">
    <property type="entry name" value="Rudiment single hybrid motif"/>
    <property type="match status" value="1"/>
</dbReference>
<dbReference type="Gene3D" id="3.90.600.10">
    <property type="entry name" value="Phosphoribosylglycinamide synthetase, C-terminal domain"/>
    <property type="match status" value="1"/>
</dbReference>
<evidence type="ECO:0000313" key="16">
    <source>
        <dbReference type="Proteomes" id="UP001221217"/>
    </source>
</evidence>
<keyword evidence="7 12" id="KW-0658">Purine biosynthesis</keyword>
<reference evidence="15 16" key="1">
    <citation type="submission" date="2022-12" db="EMBL/GenBank/DDBJ databases">
        <title>Metagenome assembled genome from gulf of manar.</title>
        <authorList>
            <person name="Kohli P."/>
            <person name="Pk S."/>
            <person name="Venkata Ramana C."/>
            <person name="Sasikala C."/>
        </authorList>
    </citation>
    <scope>NUCLEOTIDE SEQUENCE [LARGE SCALE GENOMIC DNA]</scope>
    <source>
        <strain evidence="15">JB008</strain>
    </source>
</reference>
<dbReference type="InterPro" id="IPR011761">
    <property type="entry name" value="ATP-grasp"/>
</dbReference>
<evidence type="ECO:0000256" key="2">
    <source>
        <dbReference type="ARBA" id="ARBA00001946"/>
    </source>
</evidence>
<dbReference type="InterPro" id="IPR020559">
    <property type="entry name" value="PRibGlycinamide_synth_CS"/>
</dbReference>
<dbReference type="Gene3D" id="3.30.470.20">
    <property type="entry name" value="ATP-grasp fold, B domain"/>
    <property type="match status" value="1"/>
</dbReference>
<evidence type="ECO:0000256" key="12">
    <source>
        <dbReference type="HAMAP-Rule" id="MF_00138"/>
    </source>
</evidence>
<feature type="domain" description="ATP-grasp" evidence="14">
    <location>
        <begin position="108"/>
        <end position="307"/>
    </location>
</feature>
<evidence type="ECO:0000256" key="5">
    <source>
        <dbReference type="ARBA" id="ARBA00022598"/>
    </source>
</evidence>
<dbReference type="InterPro" id="IPR020560">
    <property type="entry name" value="PRibGlycinamide_synth_C-dom"/>
</dbReference>
<dbReference type="SUPFAM" id="SSF52440">
    <property type="entry name" value="PreATP-grasp domain"/>
    <property type="match status" value="1"/>
</dbReference>
<organism evidence="15 16">
    <name type="scientific">Candidatus Thalassospirochaeta sargassi</name>
    <dbReference type="NCBI Taxonomy" id="3119039"/>
    <lineage>
        <taxon>Bacteria</taxon>
        <taxon>Pseudomonadati</taxon>
        <taxon>Spirochaetota</taxon>
        <taxon>Spirochaetia</taxon>
        <taxon>Spirochaetales</taxon>
        <taxon>Spirochaetaceae</taxon>
        <taxon>Candidatus Thalassospirochaeta</taxon>
    </lineage>
</organism>
<sequence length="419" mass="45101">MKVLILGSGAREHAVTWKYSKSKRITGLYIAPGNAGTGELGVNLPDVDPENSEQVIEACRKYDISHVFVGPEAPLAAGIVDELKKAGIPAIGPHKSAARLEGSKVFSKNFMKSHNIPTADAVEFKDTVKFETYIRGLTGPVVIKKDGLAAGKGVLVSSDPEELIAFGKDILKDDTLLVESCLEGYEVSIFALTDGKNYKLLPVCADFKRAGDGDTGLNTGGMGAICPVPFVNTAILNEIEEKAIKPTFKGMEKDKLSYSGILYFGFMMTDEGPMLLEYNVRFGDPEAQVLIPLIDSDFGNIADAMLNSNLDEYNPRVSNNSALGVVVAAEGYPGSYEKGIPVSPIPVYPEKDALIFHSSTSEDEYGKVHTGGGRCFTCVGIGPNSLKANARAYEAVKGVKFKGAWHRNDIGKKFFTNDQ</sequence>
<evidence type="ECO:0000256" key="13">
    <source>
        <dbReference type="PROSITE-ProRule" id="PRU00409"/>
    </source>
</evidence>
<gene>
    <name evidence="12 15" type="primary">purD</name>
    <name evidence="15" type="ORF">PQJ61_00680</name>
</gene>
<evidence type="ECO:0000256" key="3">
    <source>
        <dbReference type="ARBA" id="ARBA00005174"/>
    </source>
</evidence>
<dbReference type="AlphaFoldDB" id="A0AAJ1MHG3"/>
<dbReference type="Gene3D" id="3.30.1490.20">
    <property type="entry name" value="ATP-grasp fold, A domain"/>
    <property type="match status" value="1"/>
</dbReference>
<dbReference type="EMBL" id="JAQQAL010000005">
    <property type="protein sequence ID" value="MDC7225258.1"/>
    <property type="molecule type" value="Genomic_DNA"/>
</dbReference>
<dbReference type="GO" id="GO:0005524">
    <property type="term" value="F:ATP binding"/>
    <property type="evidence" value="ECO:0007669"/>
    <property type="project" value="UniProtKB-UniRule"/>
</dbReference>
<comment type="similarity">
    <text evidence="9 12">Belongs to the GARS family.</text>
</comment>
<evidence type="ECO:0000256" key="1">
    <source>
        <dbReference type="ARBA" id="ARBA00001936"/>
    </source>
</evidence>
<keyword evidence="8 13" id="KW-0067">ATP-binding</keyword>
<protein>
    <recommendedName>
        <fullName evidence="4 12">Phosphoribosylamine--glycine ligase</fullName>
        <ecNumber evidence="4 12">6.3.4.13</ecNumber>
    </recommendedName>
    <alternativeName>
        <fullName evidence="12">GARS</fullName>
    </alternativeName>
    <alternativeName>
        <fullName evidence="10 12">Glycinamide ribonucleotide synthetase</fullName>
    </alternativeName>
    <alternativeName>
        <fullName evidence="11 12">Phosphoribosylglycinamide synthetase</fullName>
    </alternativeName>
</protein>
<comment type="caution">
    <text evidence="15">The sequence shown here is derived from an EMBL/GenBank/DDBJ whole genome shotgun (WGS) entry which is preliminary data.</text>
</comment>
<dbReference type="SMART" id="SM01209">
    <property type="entry name" value="GARS_A"/>
    <property type="match status" value="1"/>
</dbReference>
<proteinExistence type="inferred from homology"/>